<comment type="caution">
    <text evidence="1">The sequence shown here is derived from an EMBL/GenBank/DDBJ whole genome shotgun (WGS) entry which is preliminary data.</text>
</comment>
<evidence type="ECO:0000313" key="1">
    <source>
        <dbReference type="EMBL" id="CAG9326104.1"/>
    </source>
</evidence>
<proteinExistence type="predicted"/>
<evidence type="ECO:0008006" key="3">
    <source>
        <dbReference type="Google" id="ProtNLM"/>
    </source>
</evidence>
<dbReference type="Gene3D" id="3.30.40.10">
    <property type="entry name" value="Zinc/RING finger domain, C3HC4 (zinc finger)"/>
    <property type="match status" value="1"/>
</dbReference>
<dbReference type="EMBL" id="CAJZBQ010000040">
    <property type="protein sequence ID" value="CAG9326104.1"/>
    <property type="molecule type" value="Genomic_DNA"/>
</dbReference>
<dbReference type="InterPro" id="IPR013083">
    <property type="entry name" value="Znf_RING/FYVE/PHD"/>
</dbReference>
<gene>
    <name evidence="1" type="ORF">BSTOLATCC_MIC40544</name>
</gene>
<protein>
    <recommendedName>
        <fullName evidence="3">RING-type domain-containing protein</fullName>
    </recommendedName>
</protein>
<name>A0AAU9JLW9_9CILI</name>
<dbReference type="AlphaFoldDB" id="A0AAU9JLW9"/>
<sequence>MGREIRLNIQSIETLACSVCGEYSTEPWECYACEKFFCFNCLTDFANSNPIGNCPQGCVNTRIEVVGPTFSKMLRQLIVKCKYNNCNAEVPLQDILTHEETCRCRPDKMDIDKHDRIEEIRLKRDSEWIQMLQNSWGRGYPLVYPMTPNGCMPFFAPNYPPPMTPTPSSHGSFVFPCPTPRSNNFQL</sequence>
<organism evidence="1 2">
    <name type="scientific">Blepharisma stoltei</name>
    <dbReference type="NCBI Taxonomy" id="1481888"/>
    <lineage>
        <taxon>Eukaryota</taxon>
        <taxon>Sar</taxon>
        <taxon>Alveolata</taxon>
        <taxon>Ciliophora</taxon>
        <taxon>Postciliodesmatophora</taxon>
        <taxon>Heterotrichea</taxon>
        <taxon>Heterotrichida</taxon>
        <taxon>Blepharismidae</taxon>
        <taxon>Blepharisma</taxon>
    </lineage>
</organism>
<accession>A0AAU9JLW9</accession>
<evidence type="ECO:0000313" key="2">
    <source>
        <dbReference type="Proteomes" id="UP001162131"/>
    </source>
</evidence>
<reference evidence="1" key="1">
    <citation type="submission" date="2021-09" db="EMBL/GenBank/DDBJ databases">
        <authorList>
            <consortium name="AG Swart"/>
            <person name="Singh M."/>
            <person name="Singh A."/>
            <person name="Seah K."/>
            <person name="Emmerich C."/>
        </authorList>
    </citation>
    <scope>NUCLEOTIDE SEQUENCE</scope>
    <source>
        <strain evidence="1">ATCC30299</strain>
    </source>
</reference>
<keyword evidence="2" id="KW-1185">Reference proteome</keyword>
<dbReference type="Proteomes" id="UP001162131">
    <property type="component" value="Unassembled WGS sequence"/>
</dbReference>